<protein>
    <recommendedName>
        <fullName evidence="3 7">Uroporphyrinogen-III synthase</fullName>
        <ecNumber evidence="3 7">4.2.1.75</ecNumber>
    </recommendedName>
</protein>
<evidence type="ECO:0000313" key="10">
    <source>
        <dbReference type="Proteomes" id="UP000193404"/>
    </source>
</evidence>
<dbReference type="SUPFAM" id="SSF69618">
    <property type="entry name" value="HemD-like"/>
    <property type="match status" value="1"/>
</dbReference>
<comment type="function">
    <text evidence="7">Catalyzes cyclization of the linear tetrapyrrole, hydroxymethylbilane, to the macrocyclic uroporphyrinogen III.</text>
</comment>
<name>A0A1W6K0D7_9CREN</name>
<dbReference type="GO" id="GO:0006782">
    <property type="term" value="P:protoporphyrinogen IX biosynthetic process"/>
    <property type="evidence" value="ECO:0007669"/>
    <property type="project" value="UniProtKB-UniRule"/>
</dbReference>
<dbReference type="STRING" id="282676.B6F84_08075"/>
<comment type="pathway">
    <text evidence="1 7">Porphyrin-containing compound metabolism; protoporphyrin-IX biosynthesis; coproporphyrinogen-III from 5-aminolevulinate: step 3/4.</text>
</comment>
<proteinExistence type="inferred from homology"/>
<comment type="similarity">
    <text evidence="2 7">Belongs to the uroporphyrinogen-III synthase family.</text>
</comment>
<dbReference type="PANTHER" id="PTHR38042:SF1">
    <property type="entry name" value="UROPORPHYRINOGEN-III SYNTHASE, CHLOROPLASTIC"/>
    <property type="match status" value="1"/>
</dbReference>
<dbReference type="InterPro" id="IPR036108">
    <property type="entry name" value="4pyrrol_syn_uPrphyn_synt_sf"/>
</dbReference>
<organism evidence="9 10">
    <name type="scientific">Acidianus manzaensis</name>
    <dbReference type="NCBI Taxonomy" id="282676"/>
    <lineage>
        <taxon>Archaea</taxon>
        <taxon>Thermoproteota</taxon>
        <taxon>Thermoprotei</taxon>
        <taxon>Sulfolobales</taxon>
        <taxon>Sulfolobaceae</taxon>
        <taxon>Acidianus</taxon>
    </lineage>
</organism>
<dbReference type="EMBL" id="CP020477">
    <property type="protein sequence ID" value="ARM75986.1"/>
    <property type="molecule type" value="Genomic_DNA"/>
</dbReference>
<dbReference type="OrthoDB" id="36223at2157"/>
<dbReference type="Pfam" id="PF02602">
    <property type="entry name" value="HEM4"/>
    <property type="match status" value="1"/>
</dbReference>
<reference evidence="9 10" key="1">
    <citation type="submission" date="2017-03" db="EMBL/GenBank/DDBJ databases">
        <title>Sulfur activation and transportation mechanism of thermophilic Archaea Acidianus manzaensis YN-25.</title>
        <authorList>
            <person name="Ma Y."/>
            <person name="Yang Y."/>
            <person name="Xia J."/>
        </authorList>
    </citation>
    <scope>NUCLEOTIDE SEQUENCE [LARGE SCALE GENOMIC DNA]</scope>
    <source>
        <strain evidence="9 10">YN-25</strain>
    </source>
</reference>
<dbReference type="InterPro" id="IPR003754">
    <property type="entry name" value="4pyrrol_synth_uPrphyn_synth"/>
</dbReference>
<dbReference type="GeneID" id="41590866"/>
<evidence type="ECO:0000256" key="2">
    <source>
        <dbReference type="ARBA" id="ARBA00008133"/>
    </source>
</evidence>
<evidence type="ECO:0000256" key="5">
    <source>
        <dbReference type="ARBA" id="ARBA00023244"/>
    </source>
</evidence>
<comment type="catalytic activity">
    <reaction evidence="6 7">
        <text>hydroxymethylbilane = uroporphyrinogen III + H2O</text>
        <dbReference type="Rhea" id="RHEA:18965"/>
        <dbReference type="ChEBI" id="CHEBI:15377"/>
        <dbReference type="ChEBI" id="CHEBI:57308"/>
        <dbReference type="ChEBI" id="CHEBI:57845"/>
        <dbReference type="EC" id="4.2.1.75"/>
    </reaction>
</comment>
<sequence length="222" mass="25450">MKILFLRPEGSKIPIIPNHEVINIPLFKPVCIEYDNKKIQEYQSIAFTSINAVKCFNDFDKIQNKKVFSIGESTFNELKSKGIISEFPDNYDSINLAYLILHEKVKSVVAIRSKKASRDMSNILSKEINYDEIYDYDLVLDKENIIKAIELLNCKVDIVVLSSSEIAKTVADYLKNDCYKIISIGPMTTKTLSQIRSDIHVYQSRKYDIDGIVELINEIARV</sequence>
<dbReference type="Gene3D" id="3.40.50.10090">
    <property type="match status" value="2"/>
</dbReference>
<dbReference type="PANTHER" id="PTHR38042">
    <property type="entry name" value="UROPORPHYRINOGEN-III SYNTHASE, CHLOROPLASTIC"/>
    <property type="match status" value="1"/>
</dbReference>
<keyword evidence="4 7" id="KW-0456">Lyase</keyword>
<dbReference type="EC" id="4.2.1.75" evidence="3 7"/>
<keyword evidence="5 7" id="KW-0627">Porphyrin biosynthesis</keyword>
<evidence type="ECO:0000256" key="6">
    <source>
        <dbReference type="ARBA" id="ARBA00048617"/>
    </source>
</evidence>
<gene>
    <name evidence="9" type="ORF">B6F84_08075</name>
</gene>
<dbReference type="InterPro" id="IPR039793">
    <property type="entry name" value="UROS/Hem4"/>
</dbReference>
<dbReference type="AlphaFoldDB" id="A0A1W6K0D7"/>
<accession>A0A1W6K0D7</accession>
<evidence type="ECO:0000313" key="9">
    <source>
        <dbReference type="EMBL" id="ARM75986.1"/>
    </source>
</evidence>
<evidence type="ECO:0000256" key="4">
    <source>
        <dbReference type="ARBA" id="ARBA00023239"/>
    </source>
</evidence>
<dbReference type="RefSeq" id="WP_148691766.1">
    <property type="nucleotide sequence ID" value="NZ_CP020477.1"/>
</dbReference>
<dbReference type="KEGG" id="aman:B6F84_08075"/>
<evidence type="ECO:0000256" key="3">
    <source>
        <dbReference type="ARBA" id="ARBA00013109"/>
    </source>
</evidence>
<keyword evidence="10" id="KW-1185">Reference proteome</keyword>
<feature type="domain" description="Tetrapyrrole biosynthesis uroporphyrinogen III synthase" evidence="8">
    <location>
        <begin position="20"/>
        <end position="214"/>
    </location>
</feature>
<evidence type="ECO:0000256" key="1">
    <source>
        <dbReference type="ARBA" id="ARBA00004772"/>
    </source>
</evidence>
<evidence type="ECO:0000256" key="7">
    <source>
        <dbReference type="RuleBase" id="RU366031"/>
    </source>
</evidence>
<dbReference type="CDD" id="cd06578">
    <property type="entry name" value="HemD"/>
    <property type="match status" value="1"/>
</dbReference>
<evidence type="ECO:0000259" key="8">
    <source>
        <dbReference type="Pfam" id="PF02602"/>
    </source>
</evidence>
<dbReference type="GO" id="GO:0004852">
    <property type="term" value="F:uroporphyrinogen-III synthase activity"/>
    <property type="evidence" value="ECO:0007669"/>
    <property type="project" value="UniProtKB-UniRule"/>
</dbReference>
<dbReference type="GO" id="GO:0006780">
    <property type="term" value="P:uroporphyrinogen III biosynthetic process"/>
    <property type="evidence" value="ECO:0007669"/>
    <property type="project" value="UniProtKB-UniRule"/>
</dbReference>
<dbReference type="Proteomes" id="UP000193404">
    <property type="component" value="Chromosome"/>
</dbReference>